<keyword evidence="1" id="KW-0805">Transcription regulation</keyword>
<dbReference type="GO" id="GO:0043565">
    <property type="term" value="F:sequence-specific DNA binding"/>
    <property type="evidence" value="ECO:0007669"/>
    <property type="project" value="InterPro"/>
</dbReference>
<evidence type="ECO:0000256" key="3">
    <source>
        <dbReference type="ARBA" id="ARBA00023163"/>
    </source>
</evidence>
<dbReference type="PANTHER" id="PTHR43280:SF2">
    <property type="entry name" value="HTH-TYPE TRANSCRIPTIONAL REGULATOR EXSA"/>
    <property type="match status" value="1"/>
</dbReference>
<dbReference type="AlphaFoldDB" id="A0A1C0ZWZ6"/>
<dbReference type="Gene3D" id="1.10.10.60">
    <property type="entry name" value="Homeodomain-like"/>
    <property type="match status" value="2"/>
</dbReference>
<accession>A0A1C0ZWZ6</accession>
<dbReference type="SMART" id="SM00342">
    <property type="entry name" value="HTH_ARAC"/>
    <property type="match status" value="1"/>
</dbReference>
<proteinExistence type="predicted"/>
<evidence type="ECO:0000256" key="4">
    <source>
        <dbReference type="SAM" id="Phobius"/>
    </source>
</evidence>
<keyword evidence="7" id="KW-1185">Reference proteome</keyword>
<dbReference type="EMBL" id="LYPC01000027">
    <property type="protein sequence ID" value="OCT12558.1"/>
    <property type="molecule type" value="Genomic_DNA"/>
</dbReference>
<dbReference type="PRINTS" id="PR00032">
    <property type="entry name" value="HTHARAC"/>
</dbReference>
<keyword evidence="4" id="KW-1133">Transmembrane helix</keyword>
<dbReference type="SUPFAM" id="SSF46689">
    <property type="entry name" value="Homeodomain-like"/>
    <property type="match status" value="2"/>
</dbReference>
<dbReference type="PROSITE" id="PS01124">
    <property type="entry name" value="HTH_ARAC_FAMILY_2"/>
    <property type="match status" value="1"/>
</dbReference>
<gene>
    <name evidence="6" type="ORF">A8709_32595</name>
</gene>
<feature type="domain" description="HTH araC/xylS-type" evidence="5">
    <location>
        <begin position="669"/>
        <end position="767"/>
    </location>
</feature>
<dbReference type="STRING" id="512399.A8709_32595"/>
<dbReference type="InterPro" id="IPR009057">
    <property type="entry name" value="Homeodomain-like_sf"/>
</dbReference>
<dbReference type="RefSeq" id="WP_065856965.1">
    <property type="nucleotide sequence ID" value="NZ_LYPC01000027.1"/>
</dbReference>
<evidence type="ECO:0000256" key="2">
    <source>
        <dbReference type="ARBA" id="ARBA00023125"/>
    </source>
</evidence>
<dbReference type="Proteomes" id="UP000093309">
    <property type="component" value="Unassembled WGS sequence"/>
</dbReference>
<evidence type="ECO:0000313" key="7">
    <source>
        <dbReference type="Proteomes" id="UP000093309"/>
    </source>
</evidence>
<dbReference type="PANTHER" id="PTHR43280">
    <property type="entry name" value="ARAC-FAMILY TRANSCRIPTIONAL REGULATOR"/>
    <property type="match status" value="1"/>
</dbReference>
<keyword evidence="3" id="KW-0804">Transcription</keyword>
<dbReference type="InterPro" id="IPR020449">
    <property type="entry name" value="Tscrpt_reg_AraC-type_HTH"/>
</dbReference>
<organism evidence="6 7">
    <name type="scientific">Paenibacillus pectinilyticus</name>
    <dbReference type="NCBI Taxonomy" id="512399"/>
    <lineage>
        <taxon>Bacteria</taxon>
        <taxon>Bacillati</taxon>
        <taxon>Bacillota</taxon>
        <taxon>Bacilli</taxon>
        <taxon>Bacillales</taxon>
        <taxon>Paenibacillaceae</taxon>
        <taxon>Paenibacillus</taxon>
    </lineage>
</organism>
<keyword evidence="4" id="KW-0472">Membrane</keyword>
<evidence type="ECO:0000256" key="1">
    <source>
        <dbReference type="ARBA" id="ARBA00023015"/>
    </source>
</evidence>
<dbReference type="Pfam" id="PF17853">
    <property type="entry name" value="GGDEF_2"/>
    <property type="match status" value="1"/>
</dbReference>
<dbReference type="Pfam" id="PF12833">
    <property type="entry name" value="HTH_18"/>
    <property type="match status" value="1"/>
</dbReference>
<protein>
    <recommendedName>
        <fullName evidence="5">HTH araC/xylS-type domain-containing protein</fullName>
    </recommendedName>
</protein>
<evidence type="ECO:0000259" key="5">
    <source>
        <dbReference type="PROSITE" id="PS01124"/>
    </source>
</evidence>
<evidence type="ECO:0000313" key="6">
    <source>
        <dbReference type="EMBL" id="OCT12558.1"/>
    </source>
</evidence>
<reference evidence="7" key="1">
    <citation type="submission" date="2016-05" db="EMBL/GenBank/DDBJ databases">
        <title>Paenibacillus oryzae. sp. nov., isolated from the rice root.</title>
        <authorList>
            <person name="Zhang J."/>
            <person name="Zhang X."/>
        </authorList>
    </citation>
    <scope>NUCLEOTIDE SEQUENCE [LARGE SCALE GENOMIC DNA]</scope>
    <source>
        <strain evidence="7">KCTC13222</strain>
    </source>
</reference>
<feature type="transmembrane region" description="Helical" evidence="4">
    <location>
        <begin position="295"/>
        <end position="318"/>
    </location>
</feature>
<comment type="caution">
    <text evidence="6">The sequence shown here is derived from an EMBL/GenBank/DDBJ whole genome shotgun (WGS) entry which is preliminary data.</text>
</comment>
<dbReference type="OrthoDB" id="2497595at2"/>
<dbReference type="GO" id="GO:0003700">
    <property type="term" value="F:DNA-binding transcription factor activity"/>
    <property type="evidence" value="ECO:0007669"/>
    <property type="project" value="InterPro"/>
</dbReference>
<dbReference type="InterPro" id="IPR041522">
    <property type="entry name" value="CdaR_GGDEF"/>
</dbReference>
<sequence length="773" mass="88315">MRLLIVIGMVGLLPILVANVVSYYSVTSKFKTETMAGNEKLLAQTVSAVELMFHQVENTSRQLLFSPSMQIFQSYTDSEKYEAYTEQDITHDQVNYYNYWRMKEESLRYMESFRVNNDFIESVYFYDSVRNQVLDFEASSPLVQKNLEAFTDNAWQSEVDSLSPMSVRVLGTRTLQKGFQQKKIMTIVIRTSFAHNAFAINIDADYLFNKALKKLDSADHYYVVDGDNQIIMTDQQQKLFQIWSAPAKPSKVNISSSVMNIDGTKQVVTSIHSSELPWTFVYTSDYNQVLRGTNAIMRTVILTAVILIMLMLIIVYFSTSKLYQPILKLSSTLRAGLQEVNASQSTSDELQWIGRLMHSTILERQELISKLNDALPMYREHFKLSLLRGQNQTLEQLKERLNSLGIKMTTGGCLLLLIEQEQVIEHGNGASIVIENPFEEAVKMLELKSSIEASGCMEKSYEYVEVNTLRLAVIVQLEEEFSEKMTAFFRDLHNKWLSSGTLCSIGVSRYVHSIAQLPQAYLEAKEALEYRRMLGGGSFICIDEVALPVTNHFTYPKEKADLVYRFVKLADSDGAAKSVNDFIKELEVRHLPFEQYQSLLVHFLSGLLEELIRMGINPVVHNQGENNVYTAFLKRSTIPDMKNWLLEFVASECQAVAGQLNNDDNSHISRLMELINQQIVSDVSLSVLATQLGLNSAYISRLFKQETGQNFSEYIKELRIERSKQMLAQTELQIQQIAEQIGYNNSYYFIRIFKESVGMTPGEYKKLIKQSSS</sequence>
<keyword evidence="4" id="KW-0812">Transmembrane</keyword>
<keyword evidence="2" id="KW-0238">DNA-binding</keyword>
<dbReference type="InterPro" id="IPR018062">
    <property type="entry name" value="HTH_AraC-typ_CS"/>
</dbReference>
<dbReference type="PROSITE" id="PS00041">
    <property type="entry name" value="HTH_ARAC_FAMILY_1"/>
    <property type="match status" value="1"/>
</dbReference>
<dbReference type="InterPro" id="IPR018060">
    <property type="entry name" value="HTH_AraC"/>
</dbReference>
<name>A0A1C0ZWZ6_9BACL</name>